<evidence type="ECO:0000256" key="1">
    <source>
        <dbReference type="ARBA" id="ARBA00004123"/>
    </source>
</evidence>
<evidence type="ECO:0000256" key="5">
    <source>
        <dbReference type="ARBA" id="ARBA00022723"/>
    </source>
</evidence>
<dbReference type="SUPFAM" id="SSF56399">
    <property type="entry name" value="ADP-ribosylation"/>
    <property type="match status" value="1"/>
</dbReference>
<accession>A0A8C3TQI4</accession>
<keyword evidence="7 11" id="KW-0863">Zinc-finger</keyword>
<dbReference type="InterPro" id="IPR056226">
    <property type="entry name" value="WH_PARP12"/>
</dbReference>
<keyword evidence="8 11" id="KW-0862">Zinc</keyword>
<dbReference type="Pfam" id="PF02825">
    <property type="entry name" value="WWE"/>
    <property type="match status" value="1"/>
</dbReference>
<keyword evidence="3" id="KW-0963">Cytoplasm</keyword>
<dbReference type="InterPro" id="IPR051712">
    <property type="entry name" value="ARTD-AVP"/>
</dbReference>
<evidence type="ECO:0000256" key="6">
    <source>
        <dbReference type="ARBA" id="ARBA00022737"/>
    </source>
</evidence>
<dbReference type="PANTHER" id="PTHR45740:SF6">
    <property type="entry name" value="PROTEIN MONO-ADP-RIBOSYLTRANSFERASE PARP12"/>
    <property type="match status" value="1"/>
</dbReference>
<dbReference type="GO" id="GO:0008270">
    <property type="term" value="F:zinc ion binding"/>
    <property type="evidence" value="ECO:0007669"/>
    <property type="project" value="UniProtKB-KW"/>
</dbReference>
<evidence type="ECO:0000259" key="13">
    <source>
        <dbReference type="PROSITE" id="PS50918"/>
    </source>
</evidence>
<evidence type="ECO:0000256" key="11">
    <source>
        <dbReference type="PROSITE-ProRule" id="PRU00723"/>
    </source>
</evidence>
<dbReference type="PROSITE" id="PS50918">
    <property type="entry name" value="WWE"/>
    <property type="match status" value="1"/>
</dbReference>
<dbReference type="Pfam" id="PF00644">
    <property type="entry name" value="PARP"/>
    <property type="match status" value="1"/>
</dbReference>
<keyword evidence="16" id="KW-1185">Reference proteome</keyword>
<dbReference type="Gene3D" id="1.10.10.10">
    <property type="entry name" value="Winged helix-like DNA-binding domain superfamily/Winged helix DNA-binding domain"/>
    <property type="match status" value="1"/>
</dbReference>
<keyword evidence="5 11" id="KW-0479">Metal-binding</keyword>
<dbReference type="InterPro" id="IPR037197">
    <property type="entry name" value="WWE_dom_sf"/>
</dbReference>
<dbReference type="Pfam" id="PF24356">
    <property type="entry name" value="WHD_PARP12"/>
    <property type="match status" value="1"/>
</dbReference>
<dbReference type="Ensembl" id="ENSCUST00005004558.1">
    <property type="protein sequence ID" value="ENSCUSP00005004366.1"/>
    <property type="gene ID" value="ENSCUSG00005002834.1"/>
</dbReference>
<name>A0A8C3TQI4_CATUS</name>
<dbReference type="GO" id="GO:0003950">
    <property type="term" value="F:NAD+ poly-ADP-ribosyltransferase activity"/>
    <property type="evidence" value="ECO:0007669"/>
    <property type="project" value="InterPro"/>
</dbReference>
<evidence type="ECO:0000256" key="9">
    <source>
        <dbReference type="ARBA" id="ARBA00023242"/>
    </source>
</evidence>
<dbReference type="CDD" id="cd01439">
    <property type="entry name" value="TCCD_inducible_PARP_like"/>
    <property type="match status" value="1"/>
</dbReference>
<evidence type="ECO:0000256" key="4">
    <source>
        <dbReference type="ARBA" id="ARBA00022553"/>
    </source>
</evidence>
<comment type="subcellular location">
    <subcellularLocation>
        <location evidence="2">Cytoplasm</location>
    </subcellularLocation>
    <subcellularLocation>
        <location evidence="1">Nucleus</location>
    </subcellularLocation>
</comment>
<feature type="domain" description="C3H1-type" evidence="12">
    <location>
        <begin position="178"/>
        <end position="200"/>
    </location>
</feature>
<reference evidence="15" key="3">
    <citation type="submission" date="2025-09" db="UniProtKB">
        <authorList>
            <consortium name="Ensembl"/>
        </authorList>
    </citation>
    <scope>IDENTIFICATION</scope>
</reference>
<dbReference type="InterPro" id="IPR036388">
    <property type="entry name" value="WH-like_DNA-bd_sf"/>
</dbReference>
<evidence type="ECO:0000256" key="10">
    <source>
        <dbReference type="ARBA" id="ARBA00024347"/>
    </source>
</evidence>
<proteinExistence type="inferred from homology"/>
<dbReference type="GO" id="GO:0005634">
    <property type="term" value="C:nucleus"/>
    <property type="evidence" value="ECO:0007669"/>
    <property type="project" value="UniProtKB-SubCell"/>
</dbReference>
<gene>
    <name evidence="15" type="primary">LOC116995696</name>
</gene>
<evidence type="ECO:0000256" key="2">
    <source>
        <dbReference type="ARBA" id="ARBA00004496"/>
    </source>
</evidence>
<evidence type="ECO:0000256" key="3">
    <source>
        <dbReference type="ARBA" id="ARBA00022490"/>
    </source>
</evidence>
<dbReference type="AlphaFoldDB" id="A0A8C3TQI4"/>
<reference evidence="15" key="1">
    <citation type="submission" date="2020-10" db="EMBL/GenBank/DDBJ databases">
        <title>Catharus ustulatus (Swainson's thrush) genome, bCatUst1, primary haplotype v2.</title>
        <authorList>
            <person name="Delmore K."/>
            <person name="Vafadar M."/>
            <person name="Formenti G."/>
            <person name="Chow W."/>
            <person name="Pelan S."/>
            <person name="Howe K."/>
            <person name="Rhie A."/>
            <person name="Mountcastle J."/>
            <person name="Haase B."/>
            <person name="Fedrigo O."/>
            <person name="Jarvis E.D."/>
        </authorList>
    </citation>
    <scope>NUCLEOTIDE SEQUENCE [LARGE SCALE GENOMIC DNA]</scope>
</reference>
<feature type="domain" description="PARP catalytic" evidence="14">
    <location>
        <begin position="447"/>
        <end position="642"/>
    </location>
</feature>
<dbReference type="InterPro" id="IPR012317">
    <property type="entry name" value="Poly(ADP-ribose)pol_cat_dom"/>
</dbReference>
<reference evidence="15" key="2">
    <citation type="submission" date="2025-08" db="UniProtKB">
        <authorList>
            <consortium name="Ensembl"/>
        </authorList>
    </citation>
    <scope>IDENTIFICATION</scope>
</reference>
<evidence type="ECO:0000259" key="14">
    <source>
        <dbReference type="PROSITE" id="PS51059"/>
    </source>
</evidence>
<dbReference type="PROSITE" id="PS50103">
    <property type="entry name" value="ZF_C3H1"/>
    <property type="match status" value="1"/>
</dbReference>
<dbReference type="GO" id="GO:1990404">
    <property type="term" value="F:NAD+-protein mono-ADP-ribosyltransferase activity"/>
    <property type="evidence" value="ECO:0007669"/>
    <property type="project" value="TreeGrafter"/>
</dbReference>
<comment type="similarity">
    <text evidence="10">Belongs to the ARTD/PARP family.</text>
</comment>
<feature type="zinc finger region" description="C3H1-type" evidence="11">
    <location>
        <begin position="178"/>
        <end position="200"/>
    </location>
</feature>
<dbReference type="PROSITE" id="PS51059">
    <property type="entry name" value="PARP_CATALYTIC"/>
    <property type="match status" value="1"/>
</dbReference>
<dbReference type="SUPFAM" id="SSF117839">
    <property type="entry name" value="WWE domain"/>
    <property type="match status" value="1"/>
</dbReference>
<evidence type="ECO:0000256" key="8">
    <source>
        <dbReference type="ARBA" id="ARBA00022833"/>
    </source>
</evidence>
<dbReference type="PANTHER" id="PTHR45740">
    <property type="entry name" value="POLY [ADP-RIBOSE] POLYMERASE"/>
    <property type="match status" value="1"/>
</dbReference>
<sequence>MALAPLALRVLCASGGCLEQGELRRRLPGRPSAEQLAAVLRDAQRFTLVRRPGPAAAAEAEVAVVVATSPVRLCPEHVAGCPGQCGRLHICNKIMPVILLLGFLSSRKGCRFVHDFHSDHNLRVLKQYGLESLSRDELCQLLLQNDPSLLPEVCLHYNKGDGPYGSCSFKTSCSKLHACQYFLRGQCRFGSSCKRSHDLLNPECFEKLERQGMSSDIIKKLPSTYRNMYDIKNGNRNMYDTEDAKSSPSRKDNESEQICLYHLYRSCGFKEKCIRTHFHLPYRWQYSEGNTWKDFTNMEEIEKAYCDPKNVRFDNALTYERAFFPFCVRFHDMCCGLQKVRRLSTASSVTKPPHFILTTEWIWYWKDEYDMWQEYGKQVTATVSSDDLEKAYLAEGSPKLTFKAGRHEYEINFVSMVQKNIRYRTERKICRRPKFVSQTEGSSGCTKAFKSNFLNFSLQLIELDSSSEEYKKVKVDFQRTMPKAAIRKICRVQNPSLWELYQWQKDLMQKSNGGKAADERFLFHGTSKKDIEAICQQNFDWRICGLHGTVYGKGSYFARDASYSDNYCGADSNTKTMFLARVLVGEFTLGSSDYVRPPMKDSQNFYDSCVNNFSNPSIFVIFEKQQIYPEYLIEYQASARFL</sequence>
<dbReference type="Gene3D" id="3.90.228.10">
    <property type="match status" value="1"/>
</dbReference>
<evidence type="ECO:0000313" key="16">
    <source>
        <dbReference type="Proteomes" id="UP000694563"/>
    </source>
</evidence>
<keyword evidence="9" id="KW-0539">Nucleus</keyword>
<keyword evidence="6" id="KW-0677">Repeat</keyword>
<feature type="domain" description="WWE" evidence="13">
    <location>
        <begin position="348"/>
        <end position="431"/>
    </location>
</feature>
<dbReference type="InterPro" id="IPR057602">
    <property type="entry name" value="Zfn-CCCH_PARP12"/>
</dbReference>
<evidence type="ECO:0000313" key="15">
    <source>
        <dbReference type="Ensembl" id="ENSCUSP00005004366.1"/>
    </source>
</evidence>
<dbReference type="InterPro" id="IPR004170">
    <property type="entry name" value="WWE_dom"/>
</dbReference>
<evidence type="ECO:0000256" key="7">
    <source>
        <dbReference type="ARBA" id="ARBA00022771"/>
    </source>
</evidence>
<dbReference type="GO" id="GO:0005737">
    <property type="term" value="C:cytoplasm"/>
    <property type="evidence" value="ECO:0007669"/>
    <property type="project" value="UniProtKB-SubCell"/>
</dbReference>
<dbReference type="Pfam" id="PF25261">
    <property type="entry name" value="zf-CCCH_PARP12"/>
    <property type="match status" value="2"/>
</dbReference>
<dbReference type="Gene3D" id="3.30.720.50">
    <property type="match status" value="1"/>
</dbReference>
<organism evidence="15 16">
    <name type="scientific">Catharus ustulatus</name>
    <name type="common">Russet-backed thrush</name>
    <name type="synonym">Hylocichla ustulatus</name>
    <dbReference type="NCBI Taxonomy" id="91951"/>
    <lineage>
        <taxon>Eukaryota</taxon>
        <taxon>Metazoa</taxon>
        <taxon>Chordata</taxon>
        <taxon>Craniata</taxon>
        <taxon>Vertebrata</taxon>
        <taxon>Euteleostomi</taxon>
        <taxon>Archelosauria</taxon>
        <taxon>Archosauria</taxon>
        <taxon>Dinosauria</taxon>
        <taxon>Saurischia</taxon>
        <taxon>Theropoda</taxon>
        <taxon>Coelurosauria</taxon>
        <taxon>Aves</taxon>
        <taxon>Neognathae</taxon>
        <taxon>Neoaves</taxon>
        <taxon>Telluraves</taxon>
        <taxon>Australaves</taxon>
        <taxon>Passeriformes</taxon>
        <taxon>Turdidae</taxon>
        <taxon>Catharus</taxon>
    </lineage>
</organism>
<evidence type="ECO:0000259" key="12">
    <source>
        <dbReference type="PROSITE" id="PS50103"/>
    </source>
</evidence>
<keyword evidence="4" id="KW-0597">Phosphoprotein</keyword>
<protein>
    <submittedName>
        <fullName evidence="15">Poly(ADP-ribose) polymerase family member 12</fullName>
    </submittedName>
</protein>
<dbReference type="Pfam" id="PF23466">
    <property type="entry name" value="WWE_4"/>
    <property type="match status" value="1"/>
</dbReference>
<dbReference type="InterPro" id="IPR000571">
    <property type="entry name" value="Znf_CCCH"/>
</dbReference>
<dbReference type="Proteomes" id="UP000694563">
    <property type="component" value="Chromosome 4"/>
</dbReference>
<dbReference type="SMART" id="SM00356">
    <property type="entry name" value="ZnF_C3H1"/>
    <property type="match status" value="1"/>
</dbReference>
<dbReference type="Gene3D" id="1.20.120.1350">
    <property type="entry name" value="Pneumovirus matrix protein 2 (M2), zinc-binding domain"/>
    <property type="match status" value="1"/>
</dbReference>